<dbReference type="SMART" id="SM00862">
    <property type="entry name" value="Trans_reg_C"/>
    <property type="match status" value="1"/>
</dbReference>
<keyword evidence="3 8" id="KW-0238">DNA-binding</keyword>
<gene>
    <name evidence="8" type="ORF">HNR40_007921</name>
</gene>
<dbReference type="EMBL" id="JACHIN010000013">
    <property type="protein sequence ID" value="MBB5082426.1"/>
    <property type="molecule type" value="Genomic_DNA"/>
</dbReference>
<keyword evidence="4" id="KW-0804">Transcription</keyword>
<dbReference type="InterPro" id="IPR036388">
    <property type="entry name" value="WH-like_DNA-bd_sf"/>
</dbReference>
<dbReference type="InterPro" id="IPR001867">
    <property type="entry name" value="OmpR/PhoB-type_DNA-bd"/>
</dbReference>
<dbReference type="SUPFAM" id="SSF48452">
    <property type="entry name" value="TPR-like"/>
    <property type="match status" value="2"/>
</dbReference>
<reference evidence="8 9" key="1">
    <citation type="submission" date="2020-08" db="EMBL/GenBank/DDBJ databases">
        <title>Genomic Encyclopedia of Type Strains, Phase IV (KMG-IV): sequencing the most valuable type-strain genomes for metagenomic binning, comparative biology and taxonomic classification.</title>
        <authorList>
            <person name="Goeker M."/>
        </authorList>
    </citation>
    <scope>NUCLEOTIDE SEQUENCE [LARGE SCALE GENOMIC DNA]</scope>
    <source>
        <strain evidence="8 9">DSM 45385</strain>
    </source>
</reference>
<dbReference type="PANTHER" id="PTHR35807:SF1">
    <property type="entry name" value="TRANSCRIPTIONAL REGULATOR REDD"/>
    <property type="match status" value="1"/>
</dbReference>
<proteinExistence type="inferred from homology"/>
<dbReference type="PRINTS" id="PR00364">
    <property type="entry name" value="DISEASERSIST"/>
</dbReference>
<dbReference type="GO" id="GO:0005524">
    <property type="term" value="F:ATP binding"/>
    <property type="evidence" value="ECO:0007669"/>
    <property type="project" value="UniProtKB-KW"/>
</dbReference>
<dbReference type="Gene3D" id="1.25.40.10">
    <property type="entry name" value="Tetratricopeptide repeat domain"/>
    <property type="match status" value="2"/>
</dbReference>
<keyword evidence="8" id="KW-0547">Nucleotide-binding</keyword>
<dbReference type="InterPro" id="IPR051677">
    <property type="entry name" value="AfsR-DnrI-RedD_regulator"/>
</dbReference>
<dbReference type="GO" id="GO:0006355">
    <property type="term" value="P:regulation of DNA-templated transcription"/>
    <property type="evidence" value="ECO:0007669"/>
    <property type="project" value="InterPro"/>
</dbReference>
<dbReference type="GO" id="GO:0000160">
    <property type="term" value="P:phosphorelay signal transduction system"/>
    <property type="evidence" value="ECO:0007669"/>
    <property type="project" value="InterPro"/>
</dbReference>
<accession>A0A7W8AA16</accession>
<comment type="caution">
    <text evidence="8">The sequence shown here is derived from an EMBL/GenBank/DDBJ whole genome shotgun (WGS) entry which is preliminary data.</text>
</comment>
<keyword evidence="2" id="KW-0805">Transcription regulation</keyword>
<dbReference type="Pfam" id="PF03704">
    <property type="entry name" value="BTAD"/>
    <property type="match status" value="1"/>
</dbReference>
<keyword evidence="8" id="KW-0067">ATP-binding</keyword>
<dbReference type="SMART" id="SM00382">
    <property type="entry name" value="AAA"/>
    <property type="match status" value="1"/>
</dbReference>
<dbReference type="InterPro" id="IPR016032">
    <property type="entry name" value="Sig_transdc_resp-reg_C-effctor"/>
</dbReference>
<evidence type="ECO:0000259" key="6">
    <source>
        <dbReference type="SMART" id="SM00862"/>
    </source>
</evidence>
<evidence type="ECO:0000313" key="8">
    <source>
        <dbReference type="EMBL" id="MBB5082426.1"/>
    </source>
</evidence>
<dbReference type="SMART" id="SM00028">
    <property type="entry name" value="TPR"/>
    <property type="match status" value="6"/>
</dbReference>
<dbReference type="SMART" id="SM01043">
    <property type="entry name" value="BTAD"/>
    <property type="match status" value="1"/>
</dbReference>
<dbReference type="InterPro" id="IPR041664">
    <property type="entry name" value="AAA_16"/>
</dbReference>
<dbReference type="AlphaFoldDB" id="A0A7W8AA16"/>
<dbReference type="InterPro" id="IPR042197">
    <property type="entry name" value="Apaf_helical"/>
</dbReference>
<evidence type="ECO:0000256" key="2">
    <source>
        <dbReference type="ARBA" id="ARBA00023015"/>
    </source>
</evidence>
<dbReference type="Proteomes" id="UP000568380">
    <property type="component" value="Unassembled WGS sequence"/>
</dbReference>
<dbReference type="Gene3D" id="1.10.10.10">
    <property type="entry name" value="Winged helix-like DNA-binding domain superfamily/Winged helix DNA-binding domain"/>
    <property type="match status" value="1"/>
</dbReference>
<dbReference type="InterPro" id="IPR027417">
    <property type="entry name" value="P-loop_NTPase"/>
</dbReference>
<feature type="domain" description="AAA+ ATPase" evidence="5">
    <location>
        <begin position="293"/>
        <end position="452"/>
    </location>
</feature>
<dbReference type="InterPro" id="IPR005158">
    <property type="entry name" value="BTAD"/>
</dbReference>
<dbReference type="Gene3D" id="3.40.50.300">
    <property type="entry name" value="P-loop containing nucleotide triphosphate hydrolases"/>
    <property type="match status" value="1"/>
</dbReference>
<evidence type="ECO:0000256" key="4">
    <source>
        <dbReference type="ARBA" id="ARBA00023163"/>
    </source>
</evidence>
<evidence type="ECO:0000256" key="3">
    <source>
        <dbReference type="ARBA" id="ARBA00023125"/>
    </source>
</evidence>
<keyword evidence="9" id="KW-1185">Reference proteome</keyword>
<evidence type="ECO:0000256" key="1">
    <source>
        <dbReference type="ARBA" id="ARBA00005820"/>
    </source>
</evidence>
<evidence type="ECO:0000259" key="7">
    <source>
        <dbReference type="SMART" id="SM01043"/>
    </source>
</evidence>
<dbReference type="InterPro" id="IPR019734">
    <property type="entry name" value="TPR_rpt"/>
</dbReference>
<dbReference type="SUPFAM" id="SSF46894">
    <property type="entry name" value="C-terminal effector domain of the bipartite response regulators"/>
    <property type="match status" value="1"/>
</dbReference>
<comment type="similarity">
    <text evidence="1">Belongs to the AfsR/DnrI/RedD regulatory family.</text>
</comment>
<dbReference type="SUPFAM" id="SSF52540">
    <property type="entry name" value="P-loop containing nucleoside triphosphate hydrolases"/>
    <property type="match status" value="1"/>
</dbReference>
<evidence type="ECO:0000259" key="5">
    <source>
        <dbReference type="SMART" id="SM00382"/>
    </source>
</evidence>
<feature type="domain" description="Bacterial transcriptional activator" evidence="7">
    <location>
        <begin position="106"/>
        <end position="250"/>
    </location>
</feature>
<sequence>MGSDVHIRLLGLVGGSTTRGAIDPGPPRQQAVLAMLACHAPQPVGIGALVDGLWDGEPPRSAEQSIYTYIAGLRRVLEDARAPRARASVVVAANRAYQLRLDPRQIDARLFALHLEEARLLQGGGRHSEALPLLERALELPQGPPLSGVPGPFADAERARLGELQLTAVERRAESLLQLGRPDDALPALQESVAHHPLHERLRELLMLALHQAGRQAEALESFVAGQRVLADELGVDPGAGLRAAHELILRGTDVPRPGVPRELPRPLSGFVGRAGEIVRLRSLLAPEGGEAPHPFVAICGPPGVGKSALAVHLADAVKERFPDGQLFVNLRGATPEIAPLSPMDVFGRFLRAVGIAGQIVPADLDEAAALWRTHIDGRRLLIVLDDAAGLEQVLPLLTTPLGTSVLVTSRETLSAGDDCEQLVLSGLSPEDSSAMLAKLAGSERVAARPADAARVARMCGGLPLALRIAGARLAERPEWSMATLAGRLSDERTRLDELQIGRMAVQSSLESSWTALRDAGRPRDGAAARLLALLGVLHLPDVTAQIAGALLGGPEGAARGALDRLAEVHLLEPVQDDRFQMHDLVRLFATTLRPEGARETVVRVLTYLVVTARRAVTLTNPQRVLAPAPDLEALPAPLSDAGQAQQWLLAEEANLLAAAKQAMSDDGEEIARLGVMLAFALKWFQYGTFRLAEMSACNEQALEVATRLDDSSLACHAHSHLAFTLAHRGLLTEAVRHRELELNLARQTGDAFSEQRSLGNLANIHIMWGNHEIALEYAARQFEIARELGSRLGMRYAQMMRGDALRYLGRREEAVRALDEALDAAVTDGDAHHEAALHMILGEISLEEQRPRDALGGLHRALALNHQVIYRVAEVRVLIRISQAHRQLGQPAIALEHAEQAVLVSRTLGDSMWADEARQEHAAVYRELGMAPVDPG</sequence>
<dbReference type="RefSeq" id="WP_184970637.1">
    <property type="nucleotide sequence ID" value="NZ_JACHIN010000013.1"/>
</dbReference>
<dbReference type="InterPro" id="IPR011990">
    <property type="entry name" value="TPR-like_helical_dom_sf"/>
</dbReference>
<dbReference type="GO" id="GO:0003677">
    <property type="term" value="F:DNA binding"/>
    <property type="evidence" value="ECO:0007669"/>
    <property type="project" value="UniProtKB-KW"/>
</dbReference>
<protein>
    <submittedName>
        <fullName evidence="8">DNA-binding SARP family transcriptional activator/energy-coupling factor transporter ATP-binding protein EcfA2</fullName>
    </submittedName>
</protein>
<dbReference type="PANTHER" id="PTHR35807">
    <property type="entry name" value="TRANSCRIPTIONAL REGULATOR REDD-RELATED"/>
    <property type="match status" value="1"/>
</dbReference>
<name>A0A7W8AA16_9ACTN</name>
<dbReference type="InterPro" id="IPR003593">
    <property type="entry name" value="AAA+_ATPase"/>
</dbReference>
<organism evidence="8 9">
    <name type="scientific">Nonomuraea endophytica</name>
    <dbReference type="NCBI Taxonomy" id="714136"/>
    <lineage>
        <taxon>Bacteria</taxon>
        <taxon>Bacillati</taxon>
        <taxon>Actinomycetota</taxon>
        <taxon>Actinomycetes</taxon>
        <taxon>Streptosporangiales</taxon>
        <taxon>Streptosporangiaceae</taxon>
        <taxon>Nonomuraea</taxon>
    </lineage>
</organism>
<dbReference type="Pfam" id="PF13191">
    <property type="entry name" value="AAA_16"/>
    <property type="match status" value="1"/>
</dbReference>
<dbReference type="CDD" id="cd15831">
    <property type="entry name" value="BTAD"/>
    <property type="match status" value="1"/>
</dbReference>
<evidence type="ECO:0000313" key="9">
    <source>
        <dbReference type="Proteomes" id="UP000568380"/>
    </source>
</evidence>
<dbReference type="Gene3D" id="1.10.8.430">
    <property type="entry name" value="Helical domain of apoptotic protease-activating factors"/>
    <property type="match status" value="1"/>
</dbReference>
<feature type="domain" description="OmpR/PhoB-type" evidence="6">
    <location>
        <begin position="20"/>
        <end position="99"/>
    </location>
</feature>